<keyword evidence="2" id="KW-1185">Reference proteome</keyword>
<dbReference type="CDD" id="cd09272">
    <property type="entry name" value="RNase_HI_RT_Ty1"/>
    <property type="match status" value="1"/>
</dbReference>
<evidence type="ECO:0000313" key="1">
    <source>
        <dbReference type="EMBL" id="KAK9673519.1"/>
    </source>
</evidence>
<dbReference type="AlphaFoldDB" id="A0AAW1HBS0"/>
<dbReference type="Proteomes" id="UP001443914">
    <property type="component" value="Unassembled WGS sequence"/>
</dbReference>
<dbReference type="PANTHER" id="PTHR11439:SF502">
    <property type="entry name" value="SECRETED RXLR EFFECTOR PROTEIN 161-LIKE"/>
    <property type="match status" value="1"/>
</dbReference>
<dbReference type="EMBL" id="JBDFQZ010000012">
    <property type="protein sequence ID" value="KAK9673519.1"/>
    <property type="molecule type" value="Genomic_DNA"/>
</dbReference>
<gene>
    <name evidence="1" type="ORF">RND81_12G172600</name>
</gene>
<organism evidence="1 2">
    <name type="scientific">Saponaria officinalis</name>
    <name type="common">Common soapwort</name>
    <name type="synonym">Lychnis saponaria</name>
    <dbReference type="NCBI Taxonomy" id="3572"/>
    <lineage>
        <taxon>Eukaryota</taxon>
        <taxon>Viridiplantae</taxon>
        <taxon>Streptophyta</taxon>
        <taxon>Embryophyta</taxon>
        <taxon>Tracheophyta</taxon>
        <taxon>Spermatophyta</taxon>
        <taxon>Magnoliopsida</taxon>
        <taxon>eudicotyledons</taxon>
        <taxon>Gunneridae</taxon>
        <taxon>Pentapetalae</taxon>
        <taxon>Caryophyllales</taxon>
        <taxon>Caryophyllaceae</taxon>
        <taxon>Caryophylleae</taxon>
        <taxon>Saponaria</taxon>
    </lineage>
</organism>
<comment type="caution">
    <text evidence="1">The sequence shown here is derived from an EMBL/GenBank/DDBJ whole genome shotgun (WGS) entry which is preliminary data.</text>
</comment>
<protein>
    <submittedName>
        <fullName evidence="1">Uncharacterized protein</fullName>
    </submittedName>
</protein>
<evidence type="ECO:0000313" key="2">
    <source>
        <dbReference type="Proteomes" id="UP001443914"/>
    </source>
</evidence>
<proteinExistence type="predicted"/>
<dbReference type="PANTHER" id="PTHR11439">
    <property type="entry name" value="GAG-POL-RELATED RETROTRANSPOSON"/>
    <property type="match status" value="1"/>
</dbReference>
<name>A0AAW1HBS0_SAPOF</name>
<accession>A0AAW1HBS0</accession>
<sequence>MEHSKAVTTTLIVNEKFSKNDGQRKVDPSVYRSLVESLMYLTATRPDIMFATSMLSRFMNEPSEVHMGAVKRVLRYLKGISDLGILYQACSNPRLVAYLDSDWGVSIDDMKSTTGYAFSFGSGVFSWISKKQDIVAKSTTDAEYIAPSATANQVAWLRKVFEDMGFRQDCATEIMVDY</sequence>
<reference evidence="1" key="1">
    <citation type="submission" date="2024-03" db="EMBL/GenBank/DDBJ databases">
        <title>WGS assembly of Saponaria officinalis var. Norfolk2.</title>
        <authorList>
            <person name="Jenkins J."/>
            <person name="Shu S."/>
            <person name="Grimwood J."/>
            <person name="Barry K."/>
            <person name="Goodstein D."/>
            <person name="Schmutz J."/>
            <person name="Leebens-Mack J."/>
            <person name="Osbourn A."/>
        </authorList>
    </citation>
    <scope>NUCLEOTIDE SEQUENCE [LARGE SCALE GENOMIC DNA]</scope>
    <source>
        <strain evidence="1">JIC</strain>
    </source>
</reference>